<dbReference type="Pfam" id="PF09849">
    <property type="entry name" value="DUF2076"/>
    <property type="match status" value="1"/>
</dbReference>
<dbReference type="InterPro" id="IPR018648">
    <property type="entry name" value="DUF2076"/>
</dbReference>
<organism evidence="2 3">
    <name type="scientific">Aureimonas glaciei</name>
    <dbReference type="NCBI Taxonomy" id="1776957"/>
    <lineage>
        <taxon>Bacteria</taxon>
        <taxon>Pseudomonadati</taxon>
        <taxon>Pseudomonadota</taxon>
        <taxon>Alphaproteobacteria</taxon>
        <taxon>Hyphomicrobiales</taxon>
        <taxon>Aurantimonadaceae</taxon>
        <taxon>Aureimonas</taxon>
    </lineage>
</organism>
<dbReference type="RefSeq" id="WP_188851082.1">
    <property type="nucleotide sequence ID" value="NZ_BMJJ01000005.1"/>
</dbReference>
<feature type="region of interest" description="Disordered" evidence="1">
    <location>
        <begin position="179"/>
        <end position="230"/>
    </location>
</feature>
<dbReference type="EMBL" id="BMJJ01000005">
    <property type="protein sequence ID" value="GGD21330.1"/>
    <property type="molecule type" value="Genomic_DNA"/>
</dbReference>
<evidence type="ECO:0000256" key="1">
    <source>
        <dbReference type="SAM" id="MobiDB-lite"/>
    </source>
</evidence>
<protein>
    <recommendedName>
        <fullName evidence="4">DUF2076 domain-containing protein</fullName>
    </recommendedName>
</protein>
<reference evidence="2" key="2">
    <citation type="submission" date="2020-09" db="EMBL/GenBank/DDBJ databases">
        <authorList>
            <person name="Sun Q."/>
            <person name="Zhou Y."/>
        </authorList>
    </citation>
    <scope>NUCLEOTIDE SEQUENCE</scope>
    <source>
        <strain evidence="2">CGMCC 1.15493</strain>
    </source>
</reference>
<reference evidence="2" key="1">
    <citation type="journal article" date="2014" name="Int. J. Syst. Evol. Microbiol.">
        <title>Complete genome sequence of Corynebacterium casei LMG S-19264T (=DSM 44701T), isolated from a smear-ripened cheese.</title>
        <authorList>
            <consortium name="US DOE Joint Genome Institute (JGI-PGF)"/>
            <person name="Walter F."/>
            <person name="Albersmeier A."/>
            <person name="Kalinowski J."/>
            <person name="Ruckert C."/>
        </authorList>
    </citation>
    <scope>NUCLEOTIDE SEQUENCE</scope>
    <source>
        <strain evidence="2">CGMCC 1.15493</strain>
    </source>
</reference>
<proteinExistence type="predicted"/>
<accession>A0A916XYP4</accession>
<gene>
    <name evidence="2" type="ORF">GCM10011335_25320</name>
</gene>
<evidence type="ECO:0000313" key="2">
    <source>
        <dbReference type="EMBL" id="GGD21330.1"/>
    </source>
</evidence>
<feature type="region of interest" description="Disordered" evidence="1">
    <location>
        <begin position="71"/>
        <end position="139"/>
    </location>
</feature>
<sequence length="230" mass="23240">MDTRDREAIEGLFSKLGDVERQAGPRDAEAERFIADSLSRQPGAPYYMAQTIVMQDLALANQQKRIEELERGVQGAGEARPAAADEREPEGGMLSRILGSGGRPRSVPSVGASRPGSAWGGAAGQDRGMNAQGAPQQGGRGMGGGGFLAGAAQTAMGVAGGLLLGNALGNMFGGNEAQAADATPAAEPADTASDTADQGQEPDVQDASADDGGWFGGDDGGFDGGGFDDI</sequence>
<feature type="compositionally biased region" description="Gly residues" evidence="1">
    <location>
        <begin position="213"/>
        <end position="230"/>
    </location>
</feature>
<evidence type="ECO:0000313" key="3">
    <source>
        <dbReference type="Proteomes" id="UP000613160"/>
    </source>
</evidence>
<name>A0A916XYP4_9HYPH</name>
<dbReference type="AlphaFoldDB" id="A0A916XYP4"/>
<dbReference type="Proteomes" id="UP000613160">
    <property type="component" value="Unassembled WGS sequence"/>
</dbReference>
<feature type="compositionally biased region" description="Low complexity" evidence="1">
    <location>
        <begin position="179"/>
        <end position="197"/>
    </location>
</feature>
<comment type="caution">
    <text evidence="2">The sequence shown here is derived from an EMBL/GenBank/DDBJ whole genome shotgun (WGS) entry which is preliminary data.</text>
</comment>
<keyword evidence="3" id="KW-1185">Reference proteome</keyword>
<evidence type="ECO:0008006" key="4">
    <source>
        <dbReference type="Google" id="ProtNLM"/>
    </source>
</evidence>